<name>A0AAV4RPX7_CAEEX</name>
<organism evidence="1 2">
    <name type="scientific">Caerostris extrusa</name>
    <name type="common">Bark spider</name>
    <name type="synonym">Caerostris bankana</name>
    <dbReference type="NCBI Taxonomy" id="172846"/>
    <lineage>
        <taxon>Eukaryota</taxon>
        <taxon>Metazoa</taxon>
        <taxon>Ecdysozoa</taxon>
        <taxon>Arthropoda</taxon>
        <taxon>Chelicerata</taxon>
        <taxon>Arachnida</taxon>
        <taxon>Araneae</taxon>
        <taxon>Araneomorphae</taxon>
        <taxon>Entelegynae</taxon>
        <taxon>Araneoidea</taxon>
        <taxon>Araneidae</taxon>
        <taxon>Caerostris</taxon>
    </lineage>
</organism>
<dbReference type="EMBL" id="BPLR01008338">
    <property type="protein sequence ID" value="GIY24013.1"/>
    <property type="molecule type" value="Genomic_DNA"/>
</dbReference>
<proteinExistence type="predicted"/>
<accession>A0AAV4RPX7</accession>
<comment type="caution">
    <text evidence="1">The sequence shown here is derived from an EMBL/GenBank/DDBJ whole genome shotgun (WGS) entry which is preliminary data.</text>
</comment>
<sequence>MLNTQTERLKFIICRKLSIPDATNYLRKVLERPERDEHQRTNRKSGVPFPLFFRRLRMIEFPFSPFFKLPIPYRFSNFFPYFLL</sequence>
<dbReference type="AlphaFoldDB" id="A0AAV4RPX7"/>
<reference evidence="1 2" key="1">
    <citation type="submission" date="2021-06" db="EMBL/GenBank/DDBJ databases">
        <title>Caerostris extrusa draft genome.</title>
        <authorList>
            <person name="Kono N."/>
            <person name="Arakawa K."/>
        </authorList>
    </citation>
    <scope>NUCLEOTIDE SEQUENCE [LARGE SCALE GENOMIC DNA]</scope>
</reference>
<evidence type="ECO:0000313" key="2">
    <source>
        <dbReference type="Proteomes" id="UP001054945"/>
    </source>
</evidence>
<protein>
    <submittedName>
        <fullName evidence="1">Uncharacterized protein</fullName>
    </submittedName>
</protein>
<keyword evidence="2" id="KW-1185">Reference proteome</keyword>
<gene>
    <name evidence="1" type="ORF">CEXT_488431</name>
</gene>
<evidence type="ECO:0000313" key="1">
    <source>
        <dbReference type="EMBL" id="GIY24013.1"/>
    </source>
</evidence>
<dbReference type="Proteomes" id="UP001054945">
    <property type="component" value="Unassembled WGS sequence"/>
</dbReference>